<dbReference type="SUPFAM" id="SSF53335">
    <property type="entry name" value="S-adenosyl-L-methionine-dependent methyltransferases"/>
    <property type="match status" value="1"/>
</dbReference>
<evidence type="ECO:0000256" key="2">
    <source>
        <dbReference type="ARBA" id="ARBA00022679"/>
    </source>
</evidence>
<name>A0ABU0SFP1_9HYPH</name>
<protein>
    <submittedName>
        <fullName evidence="4">SAM-dependent methyltransferase</fullName>
    </submittedName>
</protein>
<dbReference type="Pfam" id="PF13649">
    <property type="entry name" value="Methyltransf_25"/>
    <property type="match status" value="1"/>
</dbReference>
<dbReference type="Gene3D" id="3.40.50.150">
    <property type="entry name" value="Vaccinia Virus protein VP39"/>
    <property type="match status" value="1"/>
</dbReference>
<evidence type="ECO:0000256" key="1">
    <source>
        <dbReference type="ARBA" id="ARBA00022603"/>
    </source>
</evidence>
<dbReference type="GO" id="GO:0008168">
    <property type="term" value="F:methyltransferase activity"/>
    <property type="evidence" value="ECO:0007669"/>
    <property type="project" value="UniProtKB-KW"/>
</dbReference>
<comment type="caution">
    <text evidence="4">The sequence shown here is derived from an EMBL/GenBank/DDBJ whole genome shotgun (WGS) entry which is preliminary data.</text>
</comment>
<evidence type="ECO:0000313" key="4">
    <source>
        <dbReference type="EMBL" id="MDQ0999582.1"/>
    </source>
</evidence>
<keyword evidence="5" id="KW-1185">Reference proteome</keyword>
<dbReference type="InterPro" id="IPR029063">
    <property type="entry name" value="SAM-dependent_MTases_sf"/>
</dbReference>
<keyword evidence="1 4" id="KW-0489">Methyltransferase</keyword>
<evidence type="ECO:0000259" key="3">
    <source>
        <dbReference type="Pfam" id="PF13649"/>
    </source>
</evidence>
<dbReference type="InterPro" id="IPR041698">
    <property type="entry name" value="Methyltransf_25"/>
</dbReference>
<proteinExistence type="predicted"/>
<dbReference type="EMBL" id="JAUSZT010000003">
    <property type="protein sequence ID" value="MDQ0999582.1"/>
    <property type="molecule type" value="Genomic_DNA"/>
</dbReference>
<dbReference type="PANTHER" id="PTHR43861:SF1">
    <property type="entry name" value="TRANS-ACONITATE 2-METHYLTRANSFERASE"/>
    <property type="match status" value="1"/>
</dbReference>
<organism evidence="4 5">
    <name type="scientific">Phyllobacterium ifriqiyense</name>
    <dbReference type="NCBI Taxonomy" id="314238"/>
    <lineage>
        <taxon>Bacteria</taxon>
        <taxon>Pseudomonadati</taxon>
        <taxon>Pseudomonadota</taxon>
        <taxon>Alphaproteobacteria</taxon>
        <taxon>Hyphomicrobiales</taxon>
        <taxon>Phyllobacteriaceae</taxon>
        <taxon>Phyllobacterium</taxon>
    </lineage>
</organism>
<evidence type="ECO:0000313" key="5">
    <source>
        <dbReference type="Proteomes" id="UP001237780"/>
    </source>
</evidence>
<accession>A0ABU0SFP1</accession>
<dbReference type="CDD" id="cd02440">
    <property type="entry name" value="AdoMet_MTases"/>
    <property type="match status" value="1"/>
</dbReference>
<gene>
    <name evidence="4" type="ORF">QFZ34_004764</name>
</gene>
<feature type="domain" description="Methyltransferase" evidence="3">
    <location>
        <begin position="44"/>
        <end position="132"/>
    </location>
</feature>
<dbReference type="RefSeq" id="WP_115053253.1">
    <property type="nucleotide sequence ID" value="NZ_JAUSZT010000003.1"/>
</dbReference>
<dbReference type="PANTHER" id="PTHR43861">
    <property type="entry name" value="TRANS-ACONITATE 2-METHYLTRANSFERASE-RELATED"/>
    <property type="match status" value="1"/>
</dbReference>
<dbReference type="Proteomes" id="UP001237780">
    <property type="component" value="Unassembled WGS sequence"/>
</dbReference>
<keyword evidence="2" id="KW-0808">Transferase</keyword>
<reference evidence="4 5" key="1">
    <citation type="submission" date="2023-07" db="EMBL/GenBank/DDBJ databases">
        <title>Comparative genomics of wheat-associated soil bacteria to identify genetic determinants of phenazine resistance.</title>
        <authorList>
            <person name="Mouncey N."/>
        </authorList>
    </citation>
    <scope>NUCLEOTIDE SEQUENCE [LARGE SCALE GENOMIC DNA]</scope>
    <source>
        <strain evidence="4 5">W4I11</strain>
    </source>
</reference>
<dbReference type="GO" id="GO:0032259">
    <property type="term" value="P:methylation"/>
    <property type="evidence" value="ECO:0007669"/>
    <property type="project" value="UniProtKB-KW"/>
</dbReference>
<sequence>MVAEDQDTLRFYSEEAETYANRIEHRSYERLDSFLIRLTRNCSILELGCGGGDDSARMLALGFDVTPTDGSPELAYQAEKRLGVPAKVLKFDQIKDRSKFDAVWANACLLHVPRPNLAAILQRIERALKSGGLFYASYKAGKQEGRDKFGRYYNYPSPEWLRQAYGSSWSLVEIKNYMGSGYDNEPTEWLDVIATKAR</sequence>